<dbReference type="InterPro" id="IPR004255">
    <property type="entry name" value="O-acyltransferase_WSD1_N"/>
</dbReference>
<evidence type="ECO:0000256" key="1">
    <source>
        <dbReference type="ARBA" id="ARBA00004771"/>
    </source>
</evidence>
<evidence type="ECO:0000256" key="3">
    <source>
        <dbReference type="ARBA" id="ARBA00013244"/>
    </source>
</evidence>
<name>A0A226EZX0_FOLCA</name>
<keyword evidence="7" id="KW-1133">Transmembrane helix</keyword>
<keyword evidence="5 9" id="KW-0012">Acyltransferase</keyword>
<evidence type="ECO:0000313" key="9">
    <source>
        <dbReference type="EMBL" id="OXA62738.1"/>
    </source>
</evidence>
<dbReference type="Proteomes" id="UP000198287">
    <property type="component" value="Unassembled WGS sequence"/>
</dbReference>
<accession>A0A226EZX0</accession>
<comment type="catalytic activity">
    <reaction evidence="6">
        <text>an acyl-CoA + a 1,2-diacyl-sn-glycerol = a triacyl-sn-glycerol + CoA</text>
        <dbReference type="Rhea" id="RHEA:10868"/>
        <dbReference type="ChEBI" id="CHEBI:17815"/>
        <dbReference type="ChEBI" id="CHEBI:57287"/>
        <dbReference type="ChEBI" id="CHEBI:58342"/>
        <dbReference type="ChEBI" id="CHEBI:64615"/>
        <dbReference type="EC" id="2.3.1.20"/>
    </reaction>
</comment>
<protein>
    <recommendedName>
        <fullName evidence="3">diacylglycerol O-acyltransferase</fullName>
        <ecNumber evidence="3">2.3.1.20</ecNumber>
    </recommendedName>
</protein>
<evidence type="ECO:0000256" key="4">
    <source>
        <dbReference type="ARBA" id="ARBA00022679"/>
    </source>
</evidence>
<evidence type="ECO:0000259" key="8">
    <source>
        <dbReference type="Pfam" id="PF03007"/>
    </source>
</evidence>
<keyword evidence="7" id="KW-0812">Transmembrane</keyword>
<sequence length="345" mass="38870">MASISSIFRSKSFFLIFSIFFQYFILPLFLILVAAPLYTYYRTVTFLSKWKEGLYAPLTLDDCIHGTDDIHGRPGRAISGIVYLKCSHTFDDLVTKMEKAAIKHPKSMCIITRWMSVKFWKKCEDFKISNHISLNEESDPEKLSQFFTSLIDKGFPVGQPLWEFISLPNYAHVEYGTSSAIAMRVHHSLGDGLGFMAIIRDLCDKDPAADEEVEKLLEAIRKKMKLSFWKKISYVFQLIFATPAQALYLWMQGINSPCIPPSSNQDPNFDPDEPMLVNVSTLIDLPLLKRISKKTGVNVTSVCHAGVAGAVKRTIMDRGGDRAGDLVCLYVLPKLNHPGTLSNNV</sequence>
<dbReference type="PANTHER" id="PTHR31650:SF1">
    <property type="entry name" value="WAX ESTER SYNTHASE_DIACYLGLYCEROL ACYLTRANSFERASE 4-RELATED"/>
    <property type="match status" value="1"/>
</dbReference>
<organism evidence="9 10">
    <name type="scientific">Folsomia candida</name>
    <name type="common">Springtail</name>
    <dbReference type="NCBI Taxonomy" id="158441"/>
    <lineage>
        <taxon>Eukaryota</taxon>
        <taxon>Metazoa</taxon>
        <taxon>Ecdysozoa</taxon>
        <taxon>Arthropoda</taxon>
        <taxon>Hexapoda</taxon>
        <taxon>Collembola</taxon>
        <taxon>Entomobryomorpha</taxon>
        <taxon>Isotomoidea</taxon>
        <taxon>Isotomidae</taxon>
        <taxon>Proisotominae</taxon>
        <taxon>Folsomia</taxon>
    </lineage>
</organism>
<evidence type="ECO:0000256" key="6">
    <source>
        <dbReference type="ARBA" id="ARBA00048109"/>
    </source>
</evidence>
<dbReference type="GO" id="GO:0004144">
    <property type="term" value="F:diacylglycerol O-acyltransferase activity"/>
    <property type="evidence" value="ECO:0007669"/>
    <property type="project" value="UniProtKB-EC"/>
</dbReference>
<dbReference type="EMBL" id="LNIX01000001">
    <property type="protein sequence ID" value="OXA62738.1"/>
    <property type="molecule type" value="Genomic_DNA"/>
</dbReference>
<proteinExistence type="predicted"/>
<feature type="domain" description="O-acyltransferase WSD1-like N-terminal" evidence="8">
    <location>
        <begin position="102"/>
        <end position="215"/>
    </location>
</feature>
<evidence type="ECO:0000256" key="7">
    <source>
        <dbReference type="SAM" id="Phobius"/>
    </source>
</evidence>
<reference evidence="9 10" key="1">
    <citation type="submission" date="2015-12" db="EMBL/GenBank/DDBJ databases">
        <title>The genome of Folsomia candida.</title>
        <authorList>
            <person name="Faddeeva A."/>
            <person name="Derks M.F."/>
            <person name="Anvar Y."/>
            <person name="Smit S."/>
            <person name="Van Straalen N."/>
            <person name="Roelofs D."/>
        </authorList>
    </citation>
    <scope>NUCLEOTIDE SEQUENCE [LARGE SCALE GENOMIC DNA]</scope>
    <source>
        <strain evidence="9 10">VU population</strain>
        <tissue evidence="9">Whole body</tissue>
    </source>
</reference>
<keyword evidence="7" id="KW-0472">Membrane</keyword>
<dbReference type="EC" id="2.3.1.20" evidence="3"/>
<feature type="transmembrane region" description="Helical" evidence="7">
    <location>
        <begin position="12"/>
        <end position="41"/>
    </location>
</feature>
<dbReference type="AlphaFoldDB" id="A0A226EZX0"/>
<dbReference type="UniPathway" id="UPA00282"/>
<keyword evidence="4 9" id="KW-0808">Transferase</keyword>
<dbReference type="GO" id="GO:0005886">
    <property type="term" value="C:plasma membrane"/>
    <property type="evidence" value="ECO:0007669"/>
    <property type="project" value="TreeGrafter"/>
</dbReference>
<dbReference type="Pfam" id="PF03007">
    <property type="entry name" value="WS_DGAT_cat"/>
    <property type="match status" value="1"/>
</dbReference>
<keyword evidence="10" id="KW-1185">Reference proteome</keyword>
<comment type="caution">
    <text evidence="9">The sequence shown here is derived from an EMBL/GenBank/DDBJ whole genome shotgun (WGS) entry which is preliminary data.</text>
</comment>
<dbReference type="PANTHER" id="PTHR31650">
    <property type="entry name" value="O-ACYLTRANSFERASE (WSD1-LIKE) FAMILY PROTEIN"/>
    <property type="match status" value="1"/>
</dbReference>
<comment type="pathway">
    <text evidence="2">Lipid metabolism.</text>
</comment>
<dbReference type="InterPro" id="IPR045034">
    <property type="entry name" value="O-acyltransferase_WSD1-like"/>
</dbReference>
<evidence type="ECO:0000256" key="5">
    <source>
        <dbReference type="ARBA" id="ARBA00023315"/>
    </source>
</evidence>
<evidence type="ECO:0000313" key="10">
    <source>
        <dbReference type="Proteomes" id="UP000198287"/>
    </source>
</evidence>
<evidence type="ECO:0000256" key="2">
    <source>
        <dbReference type="ARBA" id="ARBA00005189"/>
    </source>
</evidence>
<dbReference type="OrthoDB" id="619536at2759"/>
<gene>
    <name evidence="9" type="ORF">Fcan01_00885</name>
</gene>
<comment type="pathway">
    <text evidence="1">Glycerolipid metabolism; triacylglycerol biosynthesis.</text>
</comment>
<dbReference type="GO" id="GO:0019432">
    <property type="term" value="P:triglyceride biosynthetic process"/>
    <property type="evidence" value="ECO:0007669"/>
    <property type="project" value="UniProtKB-UniPathway"/>
</dbReference>